<dbReference type="Pfam" id="PF00648">
    <property type="entry name" value="Peptidase_C2"/>
    <property type="match status" value="1"/>
</dbReference>
<dbReference type="GO" id="GO:0004198">
    <property type="term" value="F:calcium-dependent cysteine-type endopeptidase activity"/>
    <property type="evidence" value="ECO:0007669"/>
    <property type="project" value="InterPro"/>
</dbReference>
<evidence type="ECO:0000256" key="4">
    <source>
        <dbReference type="ARBA" id="ARBA00022837"/>
    </source>
</evidence>
<evidence type="ECO:0000256" key="6">
    <source>
        <dbReference type="PROSITE-ProRule" id="PRU00239"/>
    </source>
</evidence>
<dbReference type="GO" id="GO:0005509">
    <property type="term" value="F:calcium ion binding"/>
    <property type="evidence" value="ECO:0007669"/>
    <property type="project" value="InterPro"/>
</dbReference>
<evidence type="ECO:0000256" key="1">
    <source>
        <dbReference type="ARBA" id="ARBA00007623"/>
    </source>
</evidence>
<dbReference type="Gene3D" id="2.60.120.380">
    <property type="match status" value="1"/>
</dbReference>
<dbReference type="InterPro" id="IPR002048">
    <property type="entry name" value="EF_hand_dom"/>
</dbReference>
<dbReference type="PROSITE" id="PS00018">
    <property type="entry name" value="EF_HAND_1"/>
    <property type="match status" value="1"/>
</dbReference>
<dbReference type="PROSITE" id="PS50222">
    <property type="entry name" value="EF_HAND_2"/>
    <property type="match status" value="1"/>
</dbReference>
<name>A0A0L8G041_OCTBM</name>
<dbReference type="AlphaFoldDB" id="A0A0L8G041"/>
<organism evidence="10">
    <name type="scientific">Octopus bimaculoides</name>
    <name type="common">California two-spotted octopus</name>
    <dbReference type="NCBI Taxonomy" id="37653"/>
    <lineage>
        <taxon>Eukaryota</taxon>
        <taxon>Metazoa</taxon>
        <taxon>Spiralia</taxon>
        <taxon>Lophotrochozoa</taxon>
        <taxon>Mollusca</taxon>
        <taxon>Cephalopoda</taxon>
        <taxon>Coleoidea</taxon>
        <taxon>Octopodiformes</taxon>
        <taxon>Octopoda</taxon>
        <taxon>Incirrata</taxon>
        <taxon>Octopodidae</taxon>
        <taxon>Octopus</taxon>
    </lineage>
</organism>
<dbReference type="SUPFAM" id="SSF54001">
    <property type="entry name" value="Cysteine proteinases"/>
    <property type="match status" value="1"/>
</dbReference>
<dbReference type="PROSITE" id="PS50203">
    <property type="entry name" value="CALPAIN_CAT"/>
    <property type="match status" value="1"/>
</dbReference>
<keyword evidence="3" id="KW-0378">Hydrolase</keyword>
<gene>
    <name evidence="10" type="ORF">OCBIM_22003724mg</name>
</gene>
<dbReference type="GO" id="GO:0006508">
    <property type="term" value="P:proteolysis"/>
    <property type="evidence" value="ECO:0007669"/>
    <property type="project" value="UniProtKB-KW"/>
</dbReference>
<dbReference type="InterPro" id="IPR036213">
    <property type="entry name" value="Calpain_III_sf"/>
</dbReference>
<evidence type="ECO:0000313" key="10">
    <source>
        <dbReference type="EMBL" id="KOF69980.1"/>
    </source>
</evidence>
<evidence type="ECO:0000259" key="9">
    <source>
        <dbReference type="PROSITE" id="PS50222"/>
    </source>
</evidence>
<dbReference type="PANTHER" id="PTHR10183">
    <property type="entry name" value="CALPAIN"/>
    <property type="match status" value="1"/>
</dbReference>
<feature type="domain" description="Calpain catalytic" evidence="8">
    <location>
        <begin position="120"/>
        <end position="431"/>
    </location>
</feature>
<evidence type="ECO:0000259" key="8">
    <source>
        <dbReference type="PROSITE" id="PS50203"/>
    </source>
</evidence>
<dbReference type="PRINTS" id="PR00704">
    <property type="entry name" value="CALPAIN"/>
</dbReference>
<dbReference type="Gene3D" id="1.10.238.10">
    <property type="entry name" value="EF-hand"/>
    <property type="match status" value="1"/>
</dbReference>
<evidence type="ECO:0000256" key="7">
    <source>
        <dbReference type="SAM" id="MobiDB-lite"/>
    </source>
</evidence>
<accession>A0A0L8G041</accession>
<reference evidence="10" key="1">
    <citation type="submission" date="2015-07" db="EMBL/GenBank/DDBJ databases">
        <title>MeaNS - Measles Nucleotide Surveillance Program.</title>
        <authorList>
            <person name="Tran T."/>
            <person name="Druce J."/>
        </authorList>
    </citation>
    <scope>NUCLEOTIDE SEQUENCE</scope>
    <source>
        <strain evidence="10">UCB-OBI-ISO-001</strain>
        <tissue evidence="10">Gonad</tissue>
    </source>
</reference>
<dbReference type="OrthoDB" id="424753at2759"/>
<dbReference type="PANTHER" id="PTHR10183:SF433">
    <property type="entry name" value="CALPAIN-A-RELATED"/>
    <property type="match status" value="1"/>
</dbReference>
<dbReference type="FunFam" id="3.90.70.10:FF:000114">
    <property type="entry name" value="Calpain a"/>
    <property type="match status" value="1"/>
</dbReference>
<evidence type="ECO:0000256" key="5">
    <source>
        <dbReference type="PIRSR" id="PIRSR622684-1"/>
    </source>
</evidence>
<dbReference type="InterPro" id="IPR001300">
    <property type="entry name" value="Peptidase_C2_calpain_cat"/>
</dbReference>
<dbReference type="SMART" id="SM00230">
    <property type="entry name" value="CysPc"/>
    <property type="match status" value="1"/>
</dbReference>
<dbReference type="Pfam" id="PF01067">
    <property type="entry name" value="Calpain_III"/>
    <property type="match status" value="1"/>
</dbReference>
<dbReference type="SMART" id="SM00054">
    <property type="entry name" value="EFh"/>
    <property type="match status" value="2"/>
</dbReference>
<dbReference type="InterPro" id="IPR011992">
    <property type="entry name" value="EF-hand-dom_pair"/>
</dbReference>
<dbReference type="OMA" id="DMEVNPF"/>
<dbReference type="InterPro" id="IPR022682">
    <property type="entry name" value="Calpain_domain_III"/>
</dbReference>
<keyword evidence="2" id="KW-0645">Protease</keyword>
<evidence type="ECO:0008006" key="11">
    <source>
        <dbReference type="Google" id="ProtNLM"/>
    </source>
</evidence>
<dbReference type="InterPro" id="IPR022683">
    <property type="entry name" value="Calpain_III"/>
</dbReference>
<dbReference type="InterPro" id="IPR038765">
    <property type="entry name" value="Papain-like_cys_pep_sf"/>
</dbReference>
<keyword evidence="4" id="KW-0106">Calcium</keyword>
<dbReference type="STRING" id="37653.A0A0L8G041"/>
<feature type="domain" description="EF-hand" evidence="9">
    <location>
        <begin position="680"/>
        <end position="715"/>
    </location>
</feature>
<evidence type="ECO:0000256" key="2">
    <source>
        <dbReference type="ARBA" id="ARBA00022670"/>
    </source>
</evidence>
<feature type="compositionally biased region" description="Polar residues" evidence="7">
    <location>
        <begin position="18"/>
        <end position="33"/>
    </location>
</feature>
<comment type="similarity">
    <text evidence="1">Belongs to the peptidase C2 family.</text>
</comment>
<dbReference type="CDD" id="cd00044">
    <property type="entry name" value="CysPc"/>
    <property type="match status" value="1"/>
</dbReference>
<dbReference type="GO" id="GO:0005737">
    <property type="term" value="C:cytoplasm"/>
    <property type="evidence" value="ECO:0007669"/>
    <property type="project" value="TreeGrafter"/>
</dbReference>
<dbReference type="KEGG" id="obi:106880239"/>
<feature type="active site" evidence="5">
    <location>
        <position position="343"/>
    </location>
</feature>
<proteinExistence type="inferred from homology"/>
<dbReference type="EMBL" id="KQ425076">
    <property type="protein sequence ID" value="KOF69980.1"/>
    <property type="molecule type" value="Genomic_DNA"/>
</dbReference>
<protein>
    <recommendedName>
        <fullName evidence="11">Calpain catalytic domain-containing protein</fullName>
    </recommendedName>
</protein>
<dbReference type="SMART" id="SM00720">
    <property type="entry name" value="calpain_III"/>
    <property type="match status" value="1"/>
</dbReference>
<evidence type="ECO:0000256" key="3">
    <source>
        <dbReference type="ARBA" id="ARBA00022801"/>
    </source>
</evidence>
<dbReference type="SUPFAM" id="SSF47473">
    <property type="entry name" value="EF-hand"/>
    <property type="match status" value="1"/>
</dbReference>
<feature type="region of interest" description="Disordered" evidence="7">
    <location>
        <begin position="1"/>
        <end position="33"/>
    </location>
</feature>
<comment type="caution">
    <text evidence="6">Lacks conserved residue(s) required for the propagation of feature annotation.</text>
</comment>
<feature type="active site" evidence="5">
    <location>
        <position position="371"/>
    </location>
</feature>
<dbReference type="Gene3D" id="3.90.70.10">
    <property type="entry name" value="Cysteine proteinases"/>
    <property type="match status" value="1"/>
</dbReference>
<dbReference type="InterPro" id="IPR018247">
    <property type="entry name" value="EF_Hand_1_Ca_BS"/>
</dbReference>
<dbReference type="InterPro" id="IPR022684">
    <property type="entry name" value="Calpain_cysteine_protease"/>
</dbReference>
<dbReference type="SUPFAM" id="SSF49758">
    <property type="entry name" value="Calpain large subunit, middle domain (domain III)"/>
    <property type="match status" value="1"/>
</dbReference>
<sequence>MNSGNQFLRREAVFTPQPYRSQQNNEFPAKQRNSISSQQLDFGIFSPLPTKLKAQNFASNIAFTSTTTVTNGTSHEETISYTNNNLNMSKEDTYMSGKSNKQISRLYDIVRRNCKQQAELFEDKDFPANDASIYFSRHPPYQFEWRRCSALSKLTGIQPKFFVDGIGGFDVQQGQLGDSWLLAAIACLATPGCSTLFHRVIPLNQSFNVNDYCGAFYFNFWHSGNWVEIVVDDYLPTYEGQYCFLHSSKSNEFWPALLEKAYAKMYGSYEALKVNVFEDVLADLTGGLIESYKLHGANANVPENIINILFKALDRYSIVACGINSLSLDEKQLELPNGLLSGHIYNITDLRQLLLPSDQGNRSVTLIRIRNPWGEHIAWNGPWNERSVEWNSIPSDEREKLGLVFNDDGEFWMDFNDFKAHFDTLNICNLSPDAPMNMPRTWFAVEFHNRWYKGFSAGGRPSCSTTHWSNPQYRMILSDSDEDDDTHCSVILQLAQKDCRRIKLKNPCLQYIGFVIYKNDLHHALPLQYEFFKKYTSVASVDAFMNGRQVVKRFALKPGEYIVLPCTYEANLEASFLIRFFMEKANIVEPADNIPSLVSQPPKDFIDEKDTECFKEHFYRISGEDMEIDSFELHNILDEEFKHDSPYHYTGLDTCKNFVFLMDTNNSGKIGFSEFLVLWSYILAWRRIFQTFDANKTGSLNSFELQRAITATGYKMSSSIHRILCFHYVDKDWTVNMNSFLLCVTNLMKHFNTFKASQQKGQIILTIEKWLEKVLL</sequence>